<dbReference type="PROSITE" id="PS51257">
    <property type="entry name" value="PROKAR_LIPOPROTEIN"/>
    <property type="match status" value="1"/>
</dbReference>
<evidence type="ECO:0000256" key="1">
    <source>
        <dbReference type="SAM" id="SignalP"/>
    </source>
</evidence>
<evidence type="ECO:0008006" key="4">
    <source>
        <dbReference type="Google" id="ProtNLM"/>
    </source>
</evidence>
<evidence type="ECO:0000313" key="2">
    <source>
        <dbReference type="EMBL" id="GAE15530.1"/>
    </source>
</evidence>
<dbReference type="Gene3D" id="2.130.10.10">
    <property type="entry name" value="YVTN repeat-like/Quinoprotein amine dehydrogenase"/>
    <property type="match status" value="1"/>
</dbReference>
<dbReference type="Proteomes" id="UP000018861">
    <property type="component" value="Unassembled WGS sequence"/>
</dbReference>
<protein>
    <recommendedName>
        <fullName evidence="4">Lipoprotein</fullName>
    </recommendedName>
</protein>
<dbReference type="AlphaFoldDB" id="W4P723"/>
<dbReference type="EMBL" id="BAIQ01000018">
    <property type="protein sequence ID" value="GAE15530.1"/>
    <property type="molecule type" value="Genomic_DNA"/>
</dbReference>
<feature type="chain" id="PRO_5004847361" description="Lipoprotein" evidence="1">
    <location>
        <begin position="25"/>
        <end position="379"/>
    </location>
</feature>
<evidence type="ECO:0000313" key="3">
    <source>
        <dbReference type="Proteomes" id="UP000018861"/>
    </source>
</evidence>
<name>W4P723_9BACE</name>
<accession>W4P723</accession>
<gene>
    <name evidence="2" type="ORF">JCM6292_1820</name>
</gene>
<dbReference type="SUPFAM" id="SSF75011">
    <property type="entry name" value="3-carboxy-cis,cis-mucoante lactonizing enzyme"/>
    <property type="match status" value="1"/>
</dbReference>
<keyword evidence="1" id="KW-0732">Signal</keyword>
<sequence>MLLLNKKLWALLSAMLILSFTACSDDDSDSPINSGEESSIEALVLNQGSWSKNLGSISVVYRNGMVNPDIFRQVNNRPLGDVAQSIEEINGKYFVTLSNSKKIEIIAPESFRSLGTILYPKEGNPQQIVAISDNEAIVSDIKNQLVRIKTVAPYDKPLEYISIPSAIQYMAVLNNKLFGLSKQGLYVFDLDRINAQSVRQIPNIKSSEETSTCKMLVDKNKKLWVLMNEKDGIVLKCVDPIQEKSVASHKLPFVSEEDIKPGDVWAGVSYNRTDIDPTLTWIYFNVQTCTIKSSWSGVSTQQSVYRMNVETGKFELYRDVPGISMMYGFGVNSEGDVFICDCLDYSSQRGYLRKFKKDEMIISYRVGIYPAQVYFPKTK</sequence>
<organism evidence="2 3">
    <name type="scientific">Bacteroides pyogenes JCM 6292</name>
    <dbReference type="NCBI Taxonomy" id="1235809"/>
    <lineage>
        <taxon>Bacteria</taxon>
        <taxon>Pseudomonadati</taxon>
        <taxon>Bacteroidota</taxon>
        <taxon>Bacteroidia</taxon>
        <taxon>Bacteroidales</taxon>
        <taxon>Bacteroidaceae</taxon>
        <taxon>Bacteroides</taxon>
    </lineage>
</organism>
<comment type="caution">
    <text evidence="2">The sequence shown here is derived from an EMBL/GenBank/DDBJ whole genome shotgun (WGS) entry which is preliminary data.</text>
</comment>
<dbReference type="InterPro" id="IPR015943">
    <property type="entry name" value="WD40/YVTN_repeat-like_dom_sf"/>
</dbReference>
<feature type="signal peptide" evidence="1">
    <location>
        <begin position="1"/>
        <end position="24"/>
    </location>
</feature>
<proteinExistence type="predicted"/>
<reference evidence="2 3" key="1">
    <citation type="journal article" date="2014" name="Genome Announc.">
        <title>Draft Genome Sequences of Three Strains of Bacteroides pyogenes Isolated from a Cat and Swine.</title>
        <authorList>
            <person name="Sakamoto M."/>
            <person name="Oshima K."/>
            <person name="Suda W."/>
            <person name="Kitamura K."/>
            <person name="Iida T."/>
            <person name="Hattori M."/>
            <person name="Ohkuma M."/>
        </authorList>
    </citation>
    <scope>NUCLEOTIDE SEQUENCE [LARGE SCALE GENOMIC DNA]</scope>
    <source>
        <strain evidence="2 3">JCM 6292</strain>
    </source>
</reference>